<comment type="caution">
    <text evidence="2">The sequence shown here is derived from an EMBL/GenBank/DDBJ whole genome shotgun (WGS) entry which is preliminary data.</text>
</comment>
<evidence type="ECO:0000313" key="3">
    <source>
        <dbReference type="Proteomes" id="UP000029224"/>
    </source>
</evidence>
<name>A0A090T7F2_9VIBR</name>
<keyword evidence="1" id="KW-0472">Membrane</keyword>
<proteinExistence type="predicted"/>
<evidence type="ECO:0000313" key="2">
    <source>
        <dbReference type="EMBL" id="GAL34684.1"/>
    </source>
</evidence>
<dbReference type="AlphaFoldDB" id="A0A090T7F2"/>
<organism evidence="2 3">
    <name type="scientific">Vibrio maritimus</name>
    <dbReference type="NCBI Taxonomy" id="990268"/>
    <lineage>
        <taxon>Bacteria</taxon>
        <taxon>Pseudomonadati</taxon>
        <taxon>Pseudomonadota</taxon>
        <taxon>Gammaproteobacteria</taxon>
        <taxon>Vibrionales</taxon>
        <taxon>Vibrionaceae</taxon>
        <taxon>Vibrio</taxon>
    </lineage>
</organism>
<reference evidence="2 3" key="2">
    <citation type="submission" date="2014-09" db="EMBL/GenBank/DDBJ databases">
        <authorList>
            <consortium name="NBRP consortium"/>
            <person name="Sawabe T."/>
            <person name="Meirelles P."/>
            <person name="Nakanishi M."/>
            <person name="Sayaka M."/>
            <person name="Hattori M."/>
            <person name="Ohkuma M."/>
        </authorList>
    </citation>
    <scope>NUCLEOTIDE SEQUENCE [LARGE SCALE GENOMIC DNA]</scope>
    <source>
        <strain evidence="2 3">JCM 19240</strain>
    </source>
</reference>
<protein>
    <submittedName>
        <fullName evidence="2">Dipeptide transport system permease protein DppC</fullName>
    </submittedName>
</protein>
<dbReference type="EMBL" id="BBMT01000005">
    <property type="protein sequence ID" value="GAL34684.1"/>
    <property type="molecule type" value="Genomic_DNA"/>
</dbReference>
<accession>A0A090T7F2</accession>
<dbReference type="Proteomes" id="UP000029224">
    <property type="component" value="Unassembled WGS sequence"/>
</dbReference>
<gene>
    <name evidence="2" type="ORF">JCM19240_4234</name>
</gene>
<keyword evidence="1" id="KW-1133">Transmembrane helix</keyword>
<evidence type="ECO:0000256" key="1">
    <source>
        <dbReference type="SAM" id="Phobius"/>
    </source>
</evidence>
<reference evidence="2 3" key="1">
    <citation type="submission" date="2014-09" db="EMBL/GenBank/DDBJ databases">
        <title>Vibrio maritimus JCM 19240. (C210) whole genome shotgun sequence.</title>
        <authorList>
            <person name="Sawabe T."/>
            <person name="Meirelles P."/>
            <person name="Nakanishi M."/>
            <person name="Sayaka M."/>
            <person name="Hattori M."/>
            <person name="Ohkuma M."/>
        </authorList>
    </citation>
    <scope>NUCLEOTIDE SEQUENCE [LARGE SCALE GENOMIC DNA]</scope>
    <source>
        <strain evidence="2 3">JCM 19240</strain>
    </source>
</reference>
<keyword evidence="3" id="KW-1185">Reference proteome</keyword>
<feature type="transmembrane region" description="Helical" evidence="1">
    <location>
        <begin position="20"/>
        <end position="40"/>
    </location>
</feature>
<keyword evidence="1" id="KW-0812">Transmembrane</keyword>
<sequence>MMSVGAPRLSLSAIAPWLSRLASLIVVVILVGLMPDIAGIDPSQSILRARAGQQHMLTPEALAAVREDLQLDRSATERLLDWLGDALHGNLGVSG</sequence>